<proteinExistence type="predicted"/>
<evidence type="ECO:0000256" key="1">
    <source>
        <dbReference type="SAM" id="MobiDB-lite"/>
    </source>
</evidence>
<accession>A0A4Q7L6X2</accession>
<name>A0A4Q7L6X2_9PSEU</name>
<dbReference type="AlphaFoldDB" id="A0A4Q7L6X2"/>
<keyword evidence="3" id="KW-1185">Reference proteome</keyword>
<feature type="region of interest" description="Disordered" evidence="1">
    <location>
        <begin position="1"/>
        <end position="39"/>
    </location>
</feature>
<dbReference type="EMBL" id="SGWQ01000001">
    <property type="protein sequence ID" value="RZS44361.1"/>
    <property type="molecule type" value="Genomic_DNA"/>
</dbReference>
<evidence type="ECO:0000313" key="3">
    <source>
        <dbReference type="Proteomes" id="UP000294257"/>
    </source>
</evidence>
<evidence type="ECO:0000313" key="2">
    <source>
        <dbReference type="EMBL" id="RZS44361.1"/>
    </source>
</evidence>
<protein>
    <recommendedName>
        <fullName evidence="4">YbaB/EbfC DNA-binding family protein</fullName>
    </recommendedName>
</protein>
<dbReference type="RefSeq" id="WP_130342053.1">
    <property type="nucleotide sequence ID" value="NZ_SGWQ01000001.1"/>
</dbReference>
<dbReference type="OrthoDB" id="3697557at2"/>
<feature type="region of interest" description="Disordered" evidence="1">
    <location>
        <begin position="95"/>
        <end position="115"/>
    </location>
</feature>
<reference evidence="2 3" key="1">
    <citation type="submission" date="2019-02" db="EMBL/GenBank/DDBJ databases">
        <title>Genomic Encyclopedia of Type Strains, Phase IV (KMG-IV): sequencing the most valuable type-strain genomes for metagenomic binning, comparative biology and taxonomic classification.</title>
        <authorList>
            <person name="Goeker M."/>
        </authorList>
    </citation>
    <scope>NUCLEOTIDE SEQUENCE [LARGE SCALE GENOMIC DNA]</scope>
    <source>
        <strain evidence="2 3">DSM 101727</strain>
    </source>
</reference>
<dbReference type="Gene3D" id="3.30.1310.10">
    <property type="entry name" value="Nucleoid-associated protein YbaB-like domain"/>
    <property type="match status" value="1"/>
</dbReference>
<dbReference type="Proteomes" id="UP000294257">
    <property type="component" value="Unassembled WGS sequence"/>
</dbReference>
<organism evidence="2 3">
    <name type="scientific">Herbihabitans rhizosphaerae</name>
    <dbReference type="NCBI Taxonomy" id="1872711"/>
    <lineage>
        <taxon>Bacteria</taxon>
        <taxon>Bacillati</taxon>
        <taxon>Actinomycetota</taxon>
        <taxon>Actinomycetes</taxon>
        <taxon>Pseudonocardiales</taxon>
        <taxon>Pseudonocardiaceae</taxon>
        <taxon>Herbihabitans</taxon>
    </lineage>
</organism>
<feature type="compositionally biased region" description="Basic and acidic residues" evidence="1">
    <location>
        <begin position="16"/>
        <end position="28"/>
    </location>
</feature>
<dbReference type="InterPro" id="IPR036894">
    <property type="entry name" value="YbaB-like_sf"/>
</dbReference>
<dbReference type="SUPFAM" id="SSF82607">
    <property type="entry name" value="YbaB-like"/>
    <property type="match status" value="1"/>
</dbReference>
<sequence>MPRRTLRLGFEEGDDEDRRPRRDQKPTTEDTSDAVAGAADDNIVTVHRTSTGEVVSVDIVNDWRDRIDPRVLGSHVVSAVNTAAMNVLAQQIEQIDPDNPMPPDTPTPTDETPLTSNDVLRLVDAVTADLDQFVEQAQQNAAIASQPVSATSAGGHVTGSAQNGQVTNVTLDSRWIFNARTPEIEKEILDALRQLYQKTTPANPVPQPDSFTEIMTLLVVRPSSLQRR</sequence>
<gene>
    <name evidence="2" type="ORF">EV193_101236</name>
</gene>
<evidence type="ECO:0008006" key="4">
    <source>
        <dbReference type="Google" id="ProtNLM"/>
    </source>
</evidence>
<comment type="caution">
    <text evidence="2">The sequence shown here is derived from an EMBL/GenBank/DDBJ whole genome shotgun (WGS) entry which is preliminary data.</text>
</comment>